<dbReference type="Pfam" id="PF01368">
    <property type="entry name" value="DHH"/>
    <property type="match status" value="1"/>
</dbReference>
<keyword evidence="4 9" id="KW-0378">Hydrolase</keyword>
<dbReference type="Gene3D" id="3.10.310.30">
    <property type="match status" value="1"/>
</dbReference>
<accession>A0A7W9ZIQ1</accession>
<gene>
    <name evidence="9" type="ORF">FHS48_002309</name>
</gene>
<dbReference type="EMBL" id="JACIIX010000008">
    <property type="protein sequence ID" value="MBB6210879.1"/>
    <property type="molecule type" value="Genomic_DNA"/>
</dbReference>
<keyword evidence="5 9" id="KW-0269">Exonuclease</keyword>
<dbReference type="Proteomes" id="UP000544872">
    <property type="component" value="Unassembled WGS sequence"/>
</dbReference>
<name>A0A7W9ZIQ1_NOVIT</name>
<evidence type="ECO:0000259" key="6">
    <source>
        <dbReference type="Pfam" id="PF01368"/>
    </source>
</evidence>
<dbReference type="SUPFAM" id="SSF64182">
    <property type="entry name" value="DHH phosphoesterases"/>
    <property type="match status" value="1"/>
</dbReference>
<organism evidence="9 10">
    <name type="scientific">Novispirillum itersonii</name>
    <name type="common">Aquaspirillum itersonii</name>
    <dbReference type="NCBI Taxonomy" id="189"/>
    <lineage>
        <taxon>Bacteria</taxon>
        <taxon>Pseudomonadati</taxon>
        <taxon>Pseudomonadota</taxon>
        <taxon>Alphaproteobacteria</taxon>
        <taxon>Rhodospirillales</taxon>
        <taxon>Novispirillaceae</taxon>
        <taxon>Novispirillum</taxon>
    </lineage>
</organism>
<proteinExistence type="inferred from homology"/>
<evidence type="ECO:0000256" key="5">
    <source>
        <dbReference type="ARBA" id="ARBA00022839"/>
    </source>
</evidence>
<evidence type="ECO:0000256" key="3">
    <source>
        <dbReference type="ARBA" id="ARBA00022722"/>
    </source>
</evidence>
<evidence type="ECO:0000256" key="2">
    <source>
        <dbReference type="ARBA" id="ARBA00019841"/>
    </source>
</evidence>
<reference evidence="9 10" key="1">
    <citation type="submission" date="2020-08" db="EMBL/GenBank/DDBJ databases">
        <title>Genomic Encyclopedia of Type Strains, Phase IV (KMG-IV): sequencing the most valuable type-strain genomes for metagenomic binning, comparative biology and taxonomic classification.</title>
        <authorList>
            <person name="Goeker M."/>
        </authorList>
    </citation>
    <scope>NUCLEOTIDE SEQUENCE [LARGE SCALE GENOMIC DNA]</scope>
    <source>
        <strain evidence="9 10">DSM 11590</strain>
    </source>
</reference>
<dbReference type="InterPro" id="IPR041122">
    <property type="entry name" value="RecJ_OB"/>
</dbReference>
<dbReference type="InterPro" id="IPR001667">
    <property type="entry name" value="DDH_dom"/>
</dbReference>
<dbReference type="InterPro" id="IPR051673">
    <property type="entry name" value="SSDNA_exonuclease_RecJ"/>
</dbReference>
<protein>
    <recommendedName>
        <fullName evidence="2">Single-stranded-DNA-specific exonuclease RecJ</fullName>
    </recommendedName>
</protein>
<dbReference type="GO" id="GO:0006281">
    <property type="term" value="P:DNA repair"/>
    <property type="evidence" value="ECO:0007669"/>
    <property type="project" value="InterPro"/>
</dbReference>
<feature type="domain" description="DHHA1" evidence="7">
    <location>
        <begin position="371"/>
        <end position="463"/>
    </location>
</feature>
<evidence type="ECO:0000256" key="1">
    <source>
        <dbReference type="ARBA" id="ARBA00005915"/>
    </source>
</evidence>
<dbReference type="InterPro" id="IPR038763">
    <property type="entry name" value="DHH_sf"/>
</dbReference>
<dbReference type="Gene3D" id="3.90.1640.30">
    <property type="match status" value="1"/>
</dbReference>
<dbReference type="Pfam" id="PF17768">
    <property type="entry name" value="RecJ_OB"/>
    <property type="match status" value="1"/>
</dbReference>
<dbReference type="InterPro" id="IPR003156">
    <property type="entry name" value="DHHA1_dom"/>
</dbReference>
<dbReference type="InterPro" id="IPR004610">
    <property type="entry name" value="RecJ"/>
</dbReference>
<evidence type="ECO:0000313" key="9">
    <source>
        <dbReference type="EMBL" id="MBB6210879.1"/>
    </source>
</evidence>
<evidence type="ECO:0000259" key="7">
    <source>
        <dbReference type="Pfam" id="PF02272"/>
    </source>
</evidence>
<dbReference type="GO" id="GO:0006310">
    <property type="term" value="P:DNA recombination"/>
    <property type="evidence" value="ECO:0007669"/>
    <property type="project" value="InterPro"/>
</dbReference>
<dbReference type="AlphaFoldDB" id="A0A7W9ZIQ1"/>
<feature type="domain" description="RecJ OB" evidence="8">
    <location>
        <begin position="477"/>
        <end position="586"/>
    </location>
</feature>
<dbReference type="NCBIfam" id="TIGR00644">
    <property type="entry name" value="recJ"/>
    <property type="match status" value="1"/>
</dbReference>
<dbReference type="GO" id="GO:0003676">
    <property type="term" value="F:nucleic acid binding"/>
    <property type="evidence" value="ECO:0007669"/>
    <property type="project" value="InterPro"/>
</dbReference>
<feature type="domain" description="DDH" evidence="6">
    <location>
        <begin position="93"/>
        <end position="250"/>
    </location>
</feature>
<evidence type="ECO:0000256" key="4">
    <source>
        <dbReference type="ARBA" id="ARBA00022801"/>
    </source>
</evidence>
<comment type="caution">
    <text evidence="9">The sequence shown here is derived from an EMBL/GenBank/DDBJ whole genome shotgun (WGS) entry which is preliminary data.</text>
</comment>
<keyword evidence="3" id="KW-0540">Nuclease</keyword>
<dbReference type="PANTHER" id="PTHR30255:SF2">
    <property type="entry name" value="SINGLE-STRANDED-DNA-SPECIFIC EXONUCLEASE RECJ"/>
    <property type="match status" value="1"/>
</dbReference>
<evidence type="ECO:0000259" key="8">
    <source>
        <dbReference type="Pfam" id="PF17768"/>
    </source>
</evidence>
<comment type="similarity">
    <text evidence="1">Belongs to the RecJ family.</text>
</comment>
<evidence type="ECO:0000313" key="10">
    <source>
        <dbReference type="Proteomes" id="UP000544872"/>
    </source>
</evidence>
<sequence length="592" mass="62305">MTAGSFLSVDHSYGGRRWTLRGGDERQALAMSQRLGLPEIVGRVLAARGVTPDEADLFLSPTLKALLPDPSHLRDMDRAVERLVQALKEDETIAVFGDYDVDGATSSALLMRFLRAAGADPVLYIPDRMTEGYGPNAPALLGLRERGVTVAITVDCGITAFEPLQAAAEAGLDVIVVDHHEAEPRLPAAAAVINPKRLDDASPHKHMAAVGVAFLLVVAVNRALRAMGWFGSHRAEPNLMDWLDIVALGTVCDVVPLTGVNRALVTQGLKVMAKRGNPGISALSDVAGVKERPDAYHLGYVLGPRVNAGGRVGQSDLGSRLLWTDSAEEATALALRLHEYNLDRQEIEAAVLFEAIEQAESCADDGSPLILVSGENWHPGVIGIVASRLKERYARPACVVALDGGLAKGSGRSVAGLDLGRAVIAAREAGLLEAGGGHAMAAGFSLKPEKLPEFRAFLAERLRTQLDGGDLSPTLEVDGAVALSGVTPDLLALIERVGPFGAGNEQPRFVIPNVRVGKADVVGSGHVRAFLTGPGGGRLKAIAFKCIDTDLGVALLSSAGMAMHVAGTLRLDTWNGRNECQLVIDDAAPVAS</sequence>
<dbReference type="PANTHER" id="PTHR30255">
    <property type="entry name" value="SINGLE-STRANDED-DNA-SPECIFIC EXONUCLEASE RECJ"/>
    <property type="match status" value="1"/>
</dbReference>
<dbReference type="RefSeq" id="WP_184263702.1">
    <property type="nucleotide sequence ID" value="NZ_JACIIX010000008.1"/>
</dbReference>
<keyword evidence="10" id="KW-1185">Reference proteome</keyword>
<dbReference type="Pfam" id="PF02272">
    <property type="entry name" value="DHHA1"/>
    <property type="match status" value="1"/>
</dbReference>
<dbReference type="GO" id="GO:0008409">
    <property type="term" value="F:5'-3' exonuclease activity"/>
    <property type="evidence" value="ECO:0007669"/>
    <property type="project" value="InterPro"/>
</dbReference>